<dbReference type="AlphaFoldDB" id="A0A0R2GBL2"/>
<dbReference type="PROSITE" id="PS51295">
    <property type="entry name" value="CRM"/>
    <property type="match status" value="1"/>
</dbReference>
<dbReference type="EMBL" id="JQAR01000001">
    <property type="protein sequence ID" value="KRN34244.1"/>
    <property type="molecule type" value="Genomic_DNA"/>
</dbReference>
<dbReference type="SMART" id="SM01103">
    <property type="entry name" value="CRS1_YhbY"/>
    <property type="match status" value="1"/>
</dbReference>
<gene>
    <name evidence="4" type="ORF">IV36_GL000038</name>
</gene>
<sequence>MNLLSGKQKKFLKTKAHNMRPIFQVGKEGVSDKWVEQIKNALDKRELIKINVLQGSDFEASEVSDYLTENTDIIVVQVIGHVLVLYRQSSKVENREISAELQNF</sequence>
<dbReference type="PANTHER" id="PTHR40065">
    <property type="entry name" value="RNA-BINDING PROTEIN YHBY"/>
    <property type="match status" value="1"/>
</dbReference>
<evidence type="ECO:0000256" key="2">
    <source>
        <dbReference type="PROSITE-ProRule" id="PRU00626"/>
    </source>
</evidence>
<evidence type="ECO:0000313" key="4">
    <source>
        <dbReference type="EMBL" id="KRN34244.1"/>
    </source>
</evidence>
<dbReference type="InterPro" id="IPR051925">
    <property type="entry name" value="RNA-binding_domain"/>
</dbReference>
<dbReference type="InterPro" id="IPR017924">
    <property type="entry name" value="RNA-binding_YhbY"/>
</dbReference>
<dbReference type="Pfam" id="PF01985">
    <property type="entry name" value="CRS1_YhbY"/>
    <property type="match status" value="1"/>
</dbReference>
<dbReference type="SUPFAM" id="SSF75471">
    <property type="entry name" value="YhbY-like"/>
    <property type="match status" value="1"/>
</dbReference>
<dbReference type="GO" id="GO:0003723">
    <property type="term" value="F:RNA binding"/>
    <property type="evidence" value="ECO:0007669"/>
    <property type="project" value="UniProtKB-UniRule"/>
</dbReference>
<proteinExistence type="predicted"/>
<dbReference type="PANTHER" id="PTHR40065:SF3">
    <property type="entry name" value="RNA-BINDING PROTEIN YHBY"/>
    <property type="match status" value="1"/>
</dbReference>
<dbReference type="InterPro" id="IPR035920">
    <property type="entry name" value="YhbY-like_sf"/>
</dbReference>
<evidence type="ECO:0000313" key="5">
    <source>
        <dbReference type="Proteomes" id="UP000051727"/>
    </source>
</evidence>
<dbReference type="NCBIfam" id="TIGR00253">
    <property type="entry name" value="RNA_bind_YhbY"/>
    <property type="match status" value="1"/>
</dbReference>
<comment type="caution">
    <text evidence="4">The sequence shown here is derived from an EMBL/GenBank/DDBJ whole genome shotgun (WGS) entry which is preliminary data.</text>
</comment>
<dbReference type="STRING" id="1618.IV36_GL000038"/>
<dbReference type="InterPro" id="IPR001890">
    <property type="entry name" value="RNA-binding_CRM"/>
</dbReference>
<accession>A0A0R2GBL2</accession>
<dbReference type="PATRIC" id="fig|1618.3.peg.38"/>
<keyword evidence="1 2" id="KW-0694">RNA-binding</keyword>
<evidence type="ECO:0000256" key="1">
    <source>
        <dbReference type="ARBA" id="ARBA00022884"/>
    </source>
</evidence>
<dbReference type="OrthoDB" id="9797519at2"/>
<feature type="domain" description="CRM" evidence="3">
    <location>
        <begin position="2"/>
        <end position="98"/>
    </location>
</feature>
<organism evidence="4 5">
    <name type="scientific">Liquorilactobacillus mali</name>
    <dbReference type="NCBI Taxonomy" id="1618"/>
    <lineage>
        <taxon>Bacteria</taxon>
        <taxon>Bacillati</taxon>
        <taxon>Bacillota</taxon>
        <taxon>Bacilli</taxon>
        <taxon>Lactobacillales</taxon>
        <taxon>Lactobacillaceae</taxon>
        <taxon>Liquorilactobacillus</taxon>
    </lineage>
</organism>
<reference evidence="4 5" key="1">
    <citation type="journal article" date="2015" name="Genome Announc.">
        <title>Expanding the biotechnology potential of lactobacilli through comparative genomics of 213 strains and associated genera.</title>
        <authorList>
            <person name="Sun Z."/>
            <person name="Harris H.M."/>
            <person name="McCann A."/>
            <person name="Guo C."/>
            <person name="Argimon S."/>
            <person name="Zhang W."/>
            <person name="Yang X."/>
            <person name="Jeffery I.B."/>
            <person name="Cooney J.C."/>
            <person name="Kagawa T.F."/>
            <person name="Liu W."/>
            <person name="Song Y."/>
            <person name="Salvetti E."/>
            <person name="Wrobel A."/>
            <person name="Rasinkangas P."/>
            <person name="Parkhill J."/>
            <person name="Rea M.C."/>
            <person name="O'Sullivan O."/>
            <person name="Ritari J."/>
            <person name="Douillard F.P."/>
            <person name="Paul Ross R."/>
            <person name="Yang R."/>
            <person name="Briner A.E."/>
            <person name="Felis G.E."/>
            <person name="de Vos W.M."/>
            <person name="Barrangou R."/>
            <person name="Klaenhammer T.R."/>
            <person name="Caufield P.W."/>
            <person name="Cui Y."/>
            <person name="Zhang H."/>
            <person name="O'Toole P.W."/>
        </authorList>
    </citation>
    <scope>NUCLEOTIDE SEQUENCE [LARGE SCALE GENOMIC DNA]</scope>
    <source>
        <strain evidence="4 5">ATCC 27304</strain>
    </source>
</reference>
<name>A0A0R2GBL2_9LACO</name>
<dbReference type="RefSeq" id="WP_056990170.1">
    <property type="nucleotide sequence ID" value="NZ_JATAAJ010000001.1"/>
</dbReference>
<dbReference type="Gene3D" id="3.30.110.60">
    <property type="entry name" value="YhbY-like"/>
    <property type="match status" value="1"/>
</dbReference>
<dbReference type="Proteomes" id="UP000051727">
    <property type="component" value="Unassembled WGS sequence"/>
</dbReference>
<protein>
    <submittedName>
        <fullName evidence="4">YhbY domain RNA binding protein</fullName>
    </submittedName>
</protein>
<evidence type="ECO:0000259" key="3">
    <source>
        <dbReference type="PROSITE" id="PS51295"/>
    </source>
</evidence>